<evidence type="ECO:0000313" key="1">
    <source>
        <dbReference type="EMBL" id="MFC5853017.1"/>
    </source>
</evidence>
<comment type="caution">
    <text evidence="1">The sequence shown here is derived from an EMBL/GenBank/DDBJ whole genome shotgun (WGS) entry which is preliminary data.</text>
</comment>
<sequence length="57" mass="6773">MAHKVLAAEHPRYGQQAMRTSLARITEAGHLRWIKEHITVEDHTMRWVTRTYWSRTG</sequence>
<keyword evidence="2" id="KW-1185">Reference proteome</keyword>
<dbReference type="Proteomes" id="UP001596180">
    <property type="component" value="Unassembled WGS sequence"/>
</dbReference>
<name>A0ABW1DWN7_9ACTN</name>
<dbReference type="RefSeq" id="WP_381363231.1">
    <property type="nucleotide sequence ID" value="NZ_JBHSOA010000028.1"/>
</dbReference>
<accession>A0ABW1DWN7</accession>
<dbReference type="EMBL" id="JBHSOA010000028">
    <property type="protein sequence ID" value="MFC5853017.1"/>
    <property type="molecule type" value="Genomic_DNA"/>
</dbReference>
<gene>
    <name evidence="1" type="ORF">ACFPZI_14570</name>
</gene>
<proteinExistence type="predicted"/>
<protein>
    <recommendedName>
        <fullName evidence="3">Transposase</fullName>
    </recommendedName>
</protein>
<organism evidence="1 2">
    <name type="scientific">Streptomyces chlorus</name>
    <dbReference type="NCBI Taxonomy" id="887452"/>
    <lineage>
        <taxon>Bacteria</taxon>
        <taxon>Bacillati</taxon>
        <taxon>Actinomycetota</taxon>
        <taxon>Actinomycetes</taxon>
        <taxon>Kitasatosporales</taxon>
        <taxon>Streptomycetaceae</taxon>
        <taxon>Streptomyces</taxon>
    </lineage>
</organism>
<evidence type="ECO:0000313" key="2">
    <source>
        <dbReference type="Proteomes" id="UP001596180"/>
    </source>
</evidence>
<reference evidence="2" key="1">
    <citation type="journal article" date="2019" name="Int. J. Syst. Evol. Microbiol.">
        <title>The Global Catalogue of Microorganisms (GCM) 10K type strain sequencing project: providing services to taxonomists for standard genome sequencing and annotation.</title>
        <authorList>
            <consortium name="The Broad Institute Genomics Platform"/>
            <consortium name="The Broad Institute Genome Sequencing Center for Infectious Disease"/>
            <person name="Wu L."/>
            <person name="Ma J."/>
        </authorList>
    </citation>
    <scope>NUCLEOTIDE SEQUENCE [LARGE SCALE GENOMIC DNA]</scope>
    <source>
        <strain evidence="2">JCM 10411</strain>
    </source>
</reference>
<evidence type="ECO:0008006" key="3">
    <source>
        <dbReference type="Google" id="ProtNLM"/>
    </source>
</evidence>